<dbReference type="PROSITE" id="PS50011">
    <property type="entry name" value="PROTEIN_KINASE_DOM"/>
    <property type="match status" value="1"/>
</dbReference>
<dbReference type="AlphaFoldDB" id="G0V2T9"/>
<evidence type="ECO:0000256" key="1">
    <source>
        <dbReference type="SAM" id="MobiDB-lite"/>
    </source>
</evidence>
<dbReference type="SUPFAM" id="SSF56112">
    <property type="entry name" value="Protein kinase-like (PK-like)"/>
    <property type="match status" value="1"/>
</dbReference>
<protein>
    <submittedName>
        <fullName evidence="3">Uncharacterized protein TCIL3000_11_14780</fullName>
    </submittedName>
</protein>
<evidence type="ECO:0000259" key="2">
    <source>
        <dbReference type="PROSITE" id="PS50011"/>
    </source>
</evidence>
<feature type="compositionally biased region" description="Polar residues" evidence="1">
    <location>
        <begin position="1"/>
        <end position="17"/>
    </location>
</feature>
<dbReference type="VEuPathDB" id="TriTrypDB:TcIL3000.11.14780"/>
<dbReference type="InterPro" id="IPR000719">
    <property type="entry name" value="Prot_kinase_dom"/>
</dbReference>
<feature type="domain" description="Protein kinase" evidence="2">
    <location>
        <begin position="31"/>
        <end position="286"/>
    </location>
</feature>
<dbReference type="Gene3D" id="1.10.510.10">
    <property type="entry name" value="Transferase(Phosphotransferase) domain 1"/>
    <property type="match status" value="1"/>
</dbReference>
<feature type="region of interest" description="Disordered" evidence="1">
    <location>
        <begin position="1"/>
        <end position="22"/>
    </location>
</feature>
<evidence type="ECO:0000313" key="3">
    <source>
        <dbReference type="EMBL" id="CCC95961.1"/>
    </source>
</evidence>
<gene>
    <name evidence="3" type="ORF">TCIL3000_11_14780</name>
</gene>
<organism evidence="3">
    <name type="scientific">Trypanosoma congolense (strain IL3000)</name>
    <dbReference type="NCBI Taxonomy" id="1068625"/>
    <lineage>
        <taxon>Eukaryota</taxon>
        <taxon>Discoba</taxon>
        <taxon>Euglenozoa</taxon>
        <taxon>Kinetoplastea</taxon>
        <taxon>Metakinetoplastina</taxon>
        <taxon>Trypanosomatida</taxon>
        <taxon>Trypanosomatidae</taxon>
        <taxon>Trypanosoma</taxon>
        <taxon>Nannomonas</taxon>
    </lineage>
</organism>
<dbReference type="InterPro" id="IPR011009">
    <property type="entry name" value="Kinase-like_dom_sf"/>
</dbReference>
<proteinExistence type="predicted"/>
<reference evidence="3" key="1">
    <citation type="journal article" date="2012" name="Proc. Natl. Acad. Sci. U.S.A.">
        <title>Antigenic diversity is generated by distinct evolutionary mechanisms in African trypanosome species.</title>
        <authorList>
            <person name="Jackson A.P."/>
            <person name="Berry A."/>
            <person name="Aslett M."/>
            <person name="Allison H.C."/>
            <person name="Burton P."/>
            <person name="Vavrova-Anderson J."/>
            <person name="Brown R."/>
            <person name="Browne H."/>
            <person name="Corton N."/>
            <person name="Hauser H."/>
            <person name="Gamble J."/>
            <person name="Gilderthorp R."/>
            <person name="Marcello L."/>
            <person name="McQuillan J."/>
            <person name="Otto T.D."/>
            <person name="Quail M.A."/>
            <person name="Sanders M.J."/>
            <person name="van Tonder A."/>
            <person name="Ginger M.L."/>
            <person name="Field M.C."/>
            <person name="Barry J.D."/>
            <person name="Hertz-Fowler C."/>
            <person name="Berriman M."/>
        </authorList>
    </citation>
    <scope>NUCLEOTIDE SEQUENCE</scope>
    <source>
        <strain evidence="3">IL3000</strain>
    </source>
</reference>
<name>G0V2T9_TRYCI</name>
<feature type="non-terminal residue" evidence="3">
    <location>
        <position position="286"/>
    </location>
</feature>
<dbReference type="EMBL" id="HE575324">
    <property type="protein sequence ID" value="CCC95961.1"/>
    <property type="molecule type" value="Genomic_DNA"/>
</dbReference>
<dbReference type="GO" id="GO:0004672">
    <property type="term" value="F:protein kinase activity"/>
    <property type="evidence" value="ECO:0007669"/>
    <property type="project" value="InterPro"/>
</dbReference>
<accession>G0V2T9</accession>
<sequence length="286" mass="31838">MTSITNKGNYRTLSRSSPGELCSDDDDDEYCEIVPRFCSDQWGKIACGPAISRGGNHGSLVYSVDSFAVVSILNVPYPLVLKMYPIRINENEMTFINTLFNVGANGSKSSTHEYGACNLVPYLVPPLAIAVINGVERGILMARKDMSLKEFLLSIKRPRGEYNGRTVFEYASDMSDGMEKIYEHFEESSFRGRKDFPPIRSWKVVAAIAFQLIVAIAYLNEELPHVVNGVQCNGFAHNDIHLDNLLLQVSTGRVALCDFELVSSIGRGKDADMLPHPPERRRPPLC</sequence>
<dbReference type="GO" id="GO:0005524">
    <property type="term" value="F:ATP binding"/>
    <property type="evidence" value="ECO:0007669"/>
    <property type="project" value="InterPro"/>
</dbReference>